<proteinExistence type="predicted"/>
<dbReference type="AlphaFoldDB" id="A0A3S6R3J1"/>
<reference evidence="2 3" key="1">
    <citation type="submission" date="2016-11" db="EMBL/GenBank/DDBJ databases">
        <title>Interaction between Lactobacillus species and yeast in water kefir.</title>
        <authorList>
            <person name="Behr J."/>
            <person name="Xu D."/>
            <person name="Vogel R.F."/>
        </authorList>
    </citation>
    <scope>NUCLEOTIDE SEQUENCE [LARGE SCALE GENOMIC DNA]</scope>
    <source>
        <strain evidence="2 3">TMW 1.1827</strain>
        <plasmid evidence="3">pl11827-3</plasmid>
    </source>
</reference>
<dbReference type="KEGG" id="lng:BSQ50_12260"/>
<feature type="transmembrane region" description="Helical" evidence="1">
    <location>
        <begin position="12"/>
        <end position="36"/>
    </location>
</feature>
<feature type="transmembrane region" description="Helical" evidence="1">
    <location>
        <begin position="71"/>
        <end position="89"/>
    </location>
</feature>
<keyword evidence="2" id="KW-0614">Plasmid</keyword>
<dbReference type="RefSeq" id="WP_148127397.1">
    <property type="nucleotide sequence ID" value="NZ_CP018183.1"/>
</dbReference>
<dbReference type="EMBL" id="CP018183">
    <property type="protein sequence ID" value="AUJ33397.1"/>
    <property type="molecule type" value="Genomic_DNA"/>
</dbReference>
<accession>A0A3S6R3J1</accession>
<dbReference type="Proteomes" id="UP000324497">
    <property type="component" value="Plasmid pL11827-3"/>
</dbReference>
<evidence type="ECO:0000256" key="1">
    <source>
        <dbReference type="SAM" id="Phobius"/>
    </source>
</evidence>
<keyword evidence="1" id="KW-1133">Transmembrane helix</keyword>
<evidence type="ECO:0000313" key="3">
    <source>
        <dbReference type="Proteomes" id="UP000324497"/>
    </source>
</evidence>
<keyword evidence="1" id="KW-0812">Transmembrane</keyword>
<organism evidence="2 3">
    <name type="scientific">Liquorilactobacillus nagelii</name>
    <dbReference type="NCBI Taxonomy" id="82688"/>
    <lineage>
        <taxon>Bacteria</taxon>
        <taxon>Bacillati</taxon>
        <taxon>Bacillota</taxon>
        <taxon>Bacilli</taxon>
        <taxon>Lactobacillales</taxon>
        <taxon>Lactobacillaceae</taxon>
        <taxon>Liquorilactobacillus</taxon>
    </lineage>
</organism>
<keyword evidence="3" id="KW-1185">Reference proteome</keyword>
<evidence type="ECO:0000313" key="2">
    <source>
        <dbReference type="EMBL" id="AUJ33397.1"/>
    </source>
</evidence>
<name>A0A3S6R3J1_9LACO</name>
<gene>
    <name evidence="2" type="ORF">BSQ50_12260</name>
</gene>
<geneLocation type="plasmid" evidence="3">
    <name>pl11827-3</name>
</geneLocation>
<keyword evidence="1" id="KW-0472">Membrane</keyword>
<protein>
    <submittedName>
        <fullName evidence="2">Conjugal transfer protein</fullName>
    </submittedName>
</protein>
<sequence>MKDRSIAVIKASWPYLLTLIIGLYLAEILAGAVMALSRYKLTFADHMPTVLKQLVLHPWHYYNLYLGQKNPVLIIVSIAVVLYTIYFALKRNSKHKAWETADTETHGSATWGDLKELSDHYFSITAKDLTTAFNRSTTTEILEALTKQETQSKADK</sequence>